<reference evidence="2" key="1">
    <citation type="submission" date="2016-10" db="EMBL/GenBank/DDBJ databases">
        <authorList>
            <person name="Varghese N."/>
            <person name="Submissions S."/>
        </authorList>
    </citation>
    <scope>NUCLEOTIDE SEQUENCE [LARGE SCALE GENOMIC DNA]</scope>
    <source>
        <strain evidence="2">DSM 22703</strain>
    </source>
</reference>
<dbReference type="Proteomes" id="UP000198756">
    <property type="component" value="Unassembled WGS sequence"/>
</dbReference>
<dbReference type="InterPro" id="IPR019239">
    <property type="entry name" value="VapB_antitoxin"/>
</dbReference>
<dbReference type="OrthoDB" id="9805830at2"/>
<sequence length="63" mass="7253">MRTTIEIPEELLEEVMKLTGATTKSQAIKLVLEEKIAQTKRKRIINMKGSIDLDLDLDVLRDR</sequence>
<name>A0A1G5ZN13_9BACT</name>
<protein>
    <submittedName>
        <fullName evidence="1">Antitoxin of type II TA system, VapB</fullName>
    </submittedName>
</protein>
<evidence type="ECO:0000313" key="2">
    <source>
        <dbReference type="Proteomes" id="UP000198756"/>
    </source>
</evidence>
<dbReference type="STRING" id="279824.SAMN03080617_04152"/>
<gene>
    <name evidence="1" type="ORF">SAMN03080617_04152</name>
</gene>
<dbReference type="EMBL" id="FMXE01000047">
    <property type="protein sequence ID" value="SDA95916.1"/>
    <property type="molecule type" value="Genomic_DNA"/>
</dbReference>
<keyword evidence="2" id="KW-1185">Reference proteome</keyword>
<accession>A0A1G5ZN13</accession>
<organism evidence="1 2">
    <name type="scientific">Algoriphagus alkaliphilus</name>
    <dbReference type="NCBI Taxonomy" id="279824"/>
    <lineage>
        <taxon>Bacteria</taxon>
        <taxon>Pseudomonadati</taxon>
        <taxon>Bacteroidota</taxon>
        <taxon>Cytophagia</taxon>
        <taxon>Cytophagales</taxon>
        <taxon>Cyclobacteriaceae</taxon>
        <taxon>Algoriphagus</taxon>
    </lineage>
</organism>
<dbReference type="Pfam" id="PF09957">
    <property type="entry name" value="VapB_antitoxin"/>
    <property type="match status" value="1"/>
</dbReference>
<evidence type="ECO:0000313" key="1">
    <source>
        <dbReference type="EMBL" id="SDA95916.1"/>
    </source>
</evidence>
<dbReference type="RefSeq" id="WP_092734626.1">
    <property type="nucleotide sequence ID" value="NZ_FMXE01000047.1"/>
</dbReference>
<proteinExistence type="predicted"/>
<dbReference type="AlphaFoldDB" id="A0A1G5ZN13"/>